<name>A0AAE3ZX39_9ACTN</name>
<keyword evidence="3" id="KW-1185">Reference proteome</keyword>
<sequence length="679" mass="72190">MWDDLEQIAWHRLEHNYGTASDVPGWLRDCAGDDAERAAAALDDFDTAVYHQGGWICPAAPAALPYLVDLAAGRAVHHRPVIVRLIARFIDEAALVDRKNVDPAWPAAVEREVPRLTVLLDDPEPAVRRETTWLLSRDGLPQQAVTAAIRRRWQVEDDRVTCWDLIAAFGALLERDRGAGDIRALLHALLDDADVQTGLAAVHALAGTDPDVPLTRTPQLLAAIRDPGVEAWRSSAWRGASVVDGTGRLLQHDPVVATGFALAIGRGPDRAERLAGLQRAAALLAQWRTLPPALHDFLVERLADDDAEVRFRAAFLLACVPSPAAADALAALSADTAVRDSPEGVTVGDAAVWALARLGDARCVPLIRQRLAGSRLGFAPNGLFYTTPVGSCGGFWLPAVDEALTPLAAHAASLVPAVRVGSSHALCRLLGAWGAVAAPAVPQLVPLLDRRDLQVTAAETLGGIGPAAADAAADLRRHASTPAAAWAHWRVTADPALALDALTGVTHPHDLRRLGDLGPLAAGEADRLRGLSRSHNDWVRNEAAYAHYRVTADPALAVAVLTELAGRLGGRPPPPCSAEPAVGEGPGGRYRVRRRGSVSFDRGGRRLSSQNPYTRRSVSSPSSTYRAKSCSPAALSRSSARSLTDQQRCTSSIQAVSRPRSAHHPDTRSSVQCSSPSAA</sequence>
<dbReference type="InterPro" id="IPR016024">
    <property type="entry name" value="ARM-type_fold"/>
</dbReference>
<dbReference type="Gene3D" id="1.25.10.10">
    <property type="entry name" value="Leucine-rich Repeat Variant"/>
    <property type="match status" value="2"/>
</dbReference>
<dbReference type="InterPro" id="IPR011989">
    <property type="entry name" value="ARM-like"/>
</dbReference>
<accession>A0AAE3ZX39</accession>
<protein>
    <submittedName>
        <fullName evidence="2">HEAT repeat protein</fullName>
    </submittedName>
</protein>
<feature type="compositionally biased region" description="Low complexity" evidence="1">
    <location>
        <begin position="629"/>
        <end position="643"/>
    </location>
</feature>
<dbReference type="SMART" id="SM00567">
    <property type="entry name" value="EZ_HEAT"/>
    <property type="match status" value="3"/>
</dbReference>
<evidence type="ECO:0000313" key="3">
    <source>
        <dbReference type="Proteomes" id="UP001183629"/>
    </source>
</evidence>
<organism evidence="2 3">
    <name type="scientific">Catenuloplanes niger</name>
    <dbReference type="NCBI Taxonomy" id="587534"/>
    <lineage>
        <taxon>Bacteria</taxon>
        <taxon>Bacillati</taxon>
        <taxon>Actinomycetota</taxon>
        <taxon>Actinomycetes</taxon>
        <taxon>Micromonosporales</taxon>
        <taxon>Micromonosporaceae</taxon>
        <taxon>Catenuloplanes</taxon>
    </lineage>
</organism>
<dbReference type="AlphaFoldDB" id="A0AAE3ZX39"/>
<feature type="compositionally biased region" description="Polar residues" evidence="1">
    <location>
        <begin position="668"/>
        <end position="679"/>
    </location>
</feature>
<evidence type="ECO:0000256" key="1">
    <source>
        <dbReference type="SAM" id="MobiDB-lite"/>
    </source>
</evidence>
<feature type="compositionally biased region" description="Polar residues" evidence="1">
    <location>
        <begin position="607"/>
        <end position="626"/>
    </location>
</feature>
<comment type="caution">
    <text evidence="2">The sequence shown here is derived from an EMBL/GenBank/DDBJ whole genome shotgun (WGS) entry which is preliminary data.</text>
</comment>
<dbReference type="RefSeq" id="WP_310425243.1">
    <property type="nucleotide sequence ID" value="NZ_JAVDYC010000001.1"/>
</dbReference>
<dbReference type="Proteomes" id="UP001183629">
    <property type="component" value="Unassembled WGS sequence"/>
</dbReference>
<evidence type="ECO:0000313" key="2">
    <source>
        <dbReference type="EMBL" id="MDR7327664.1"/>
    </source>
</evidence>
<feature type="compositionally biased region" description="Polar residues" evidence="1">
    <location>
        <begin position="644"/>
        <end position="655"/>
    </location>
</feature>
<dbReference type="SUPFAM" id="SSF48371">
    <property type="entry name" value="ARM repeat"/>
    <property type="match status" value="1"/>
</dbReference>
<feature type="region of interest" description="Disordered" evidence="1">
    <location>
        <begin position="569"/>
        <end position="679"/>
    </location>
</feature>
<gene>
    <name evidence="2" type="ORF">J2S44_007914</name>
</gene>
<dbReference type="InterPro" id="IPR004155">
    <property type="entry name" value="PBS_lyase_HEAT"/>
</dbReference>
<dbReference type="EMBL" id="JAVDYC010000001">
    <property type="protein sequence ID" value="MDR7327664.1"/>
    <property type="molecule type" value="Genomic_DNA"/>
</dbReference>
<proteinExistence type="predicted"/>
<reference evidence="2 3" key="1">
    <citation type="submission" date="2023-07" db="EMBL/GenBank/DDBJ databases">
        <title>Sequencing the genomes of 1000 actinobacteria strains.</title>
        <authorList>
            <person name="Klenk H.-P."/>
        </authorList>
    </citation>
    <scope>NUCLEOTIDE SEQUENCE [LARGE SCALE GENOMIC DNA]</scope>
    <source>
        <strain evidence="2 3">DSM 44711</strain>
    </source>
</reference>